<evidence type="ECO:0000313" key="2">
    <source>
        <dbReference type="Proteomes" id="UP000054596"/>
    </source>
</evidence>
<dbReference type="AlphaFoldDB" id="A0A158AWG8"/>
<accession>A0A158AWG8</accession>
<comment type="caution">
    <text evidence="1">The sequence shown here is derived from an EMBL/GenBank/DDBJ whole genome shotgun (WGS) entry which is preliminary data.</text>
</comment>
<proteinExistence type="predicted"/>
<dbReference type="Proteomes" id="UP000054596">
    <property type="component" value="Unassembled WGS sequence"/>
</dbReference>
<gene>
    <name evidence="1" type="ORF">AWB82_02990</name>
</gene>
<dbReference type="EMBL" id="FCOJ02000018">
    <property type="protein sequence ID" value="SAK61377.1"/>
    <property type="molecule type" value="Genomic_DNA"/>
</dbReference>
<name>A0A158AWG8_9BURK</name>
<dbReference type="STRING" id="1777143.AWB82_02990"/>
<dbReference type="RefSeq" id="WP_268811026.1">
    <property type="nucleotide sequence ID" value="NZ_FCOJ02000018.1"/>
</dbReference>
<sequence length="44" mass="4983">MIIGNEQEVTRAVLDELAHAPDARFGKSRRPWSVICTIWRAKCG</sequence>
<reference evidence="1" key="1">
    <citation type="submission" date="2016-01" db="EMBL/GenBank/DDBJ databases">
        <authorList>
            <person name="Peeters C."/>
        </authorList>
    </citation>
    <scope>NUCLEOTIDE SEQUENCE [LARGE SCALE GENOMIC DNA]</scope>
    <source>
        <strain evidence="1">LMG 29325</strain>
    </source>
</reference>
<organism evidence="1 2">
    <name type="scientific">Caballeronia glebae</name>
    <dbReference type="NCBI Taxonomy" id="1777143"/>
    <lineage>
        <taxon>Bacteria</taxon>
        <taxon>Pseudomonadati</taxon>
        <taxon>Pseudomonadota</taxon>
        <taxon>Betaproteobacteria</taxon>
        <taxon>Burkholderiales</taxon>
        <taxon>Burkholderiaceae</taxon>
        <taxon>Caballeronia</taxon>
    </lineage>
</organism>
<protein>
    <submittedName>
        <fullName evidence="1">Uncharacterized protein</fullName>
    </submittedName>
</protein>
<evidence type="ECO:0000313" key="1">
    <source>
        <dbReference type="EMBL" id="SAK61377.1"/>
    </source>
</evidence>
<keyword evidence="2" id="KW-1185">Reference proteome</keyword>